<dbReference type="SFLD" id="SFLDS00029">
    <property type="entry name" value="Radical_SAM"/>
    <property type="match status" value="1"/>
</dbReference>
<evidence type="ECO:0000256" key="2">
    <source>
        <dbReference type="ARBA" id="ARBA00022691"/>
    </source>
</evidence>
<reference evidence="8 9" key="1">
    <citation type="submission" date="2021-01" db="EMBL/GenBank/DDBJ databases">
        <title>Streptomyces acididurans sp. nov., isolated from a peat swamp forest soil.</title>
        <authorList>
            <person name="Chantavorakit T."/>
            <person name="Duangmal K."/>
        </authorList>
    </citation>
    <scope>NUCLEOTIDE SEQUENCE [LARGE SCALE GENOMIC DNA]</scope>
    <source>
        <strain evidence="8 9">KK5PA1</strain>
    </source>
</reference>
<evidence type="ECO:0000256" key="4">
    <source>
        <dbReference type="ARBA" id="ARBA00023004"/>
    </source>
</evidence>
<evidence type="ECO:0000256" key="3">
    <source>
        <dbReference type="ARBA" id="ARBA00022723"/>
    </source>
</evidence>
<evidence type="ECO:0000256" key="5">
    <source>
        <dbReference type="ARBA" id="ARBA00023014"/>
    </source>
</evidence>
<keyword evidence="2" id="KW-0949">S-adenosyl-L-methionine</keyword>
<comment type="caution">
    <text evidence="8">The sequence shown here is derived from an EMBL/GenBank/DDBJ whole genome shotgun (WGS) entry which is preliminary data.</text>
</comment>
<dbReference type="RefSeq" id="WP_205355014.1">
    <property type="nucleotide sequence ID" value="NZ_JADKYB010000001.1"/>
</dbReference>
<dbReference type="SUPFAM" id="SSF102114">
    <property type="entry name" value="Radical SAM enzymes"/>
    <property type="match status" value="1"/>
</dbReference>
<dbReference type="InterPro" id="IPR013785">
    <property type="entry name" value="Aldolase_TIM"/>
</dbReference>
<dbReference type="InterPro" id="IPR007197">
    <property type="entry name" value="rSAM"/>
</dbReference>
<sequence length="480" mass="52406">MRTSEVQDDVDRWVPPALPHLVVRQRGEHWLCLNPVVPAWFVTNRAGALVVRLADGVRTVSDIHRLLVASGVAMPLGPVMELFAAARQSLIFEQGADREGADDWGARRLTAVHLHLTNRCNLECTYCFRESTPRLPVHLTADHFAEALRRMAPFAAESLKVTFTGGEPTLFPGFETVVEASTGMGYDNILLTNGTLITADRAAFIARHFSEITISLDGPTEAVHAATRGRGNYGRVLAGIRRLADAGANVRVKVTVSPDNLQHCDQVSEVLPDSVPVQFTPMMPMGRSQETHHDFLDDETFVGLRRGLARVTEGRLSSSYTPGFRTRRCHAGAFNVSIADTGDVYPCHLFHKDRFRLGNIFEQSFDEIFFGERNRAYVDSMDVEANNDVCRSCEVRFLCGGGCKANTLHSMGDYRGVDRYCSYLRTTITDELFHSCGVAVEKVPAAAAAVQADGGKAFLGIPSVPKGGAGPGAARLTTSA</sequence>
<feature type="domain" description="Radical SAM core" evidence="7">
    <location>
        <begin position="106"/>
        <end position="319"/>
    </location>
</feature>
<evidence type="ECO:0000256" key="1">
    <source>
        <dbReference type="ARBA" id="ARBA00001966"/>
    </source>
</evidence>
<dbReference type="PANTHER" id="PTHR43273">
    <property type="entry name" value="ANAEROBIC SULFATASE-MATURATING ENZYME HOMOLOG ASLB-RELATED"/>
    <property type="match status" value="1"/>
</dbReference>
<comment type="similarity">
    <text evidence="6">Belongs to the radical SAM superfamily. Anaerobic sulfatase-maturating enzyme family.</text>
</comment>
<dbReference type="SFLD" id="SFLDG01067">
    <property type="entry name" value="SPASM/twitch_domain_containing"/>
    <property type="match status" value="1"/>
</dbReference>
<protein>
    <submittedName>
        <fullName evidence="8">Radical SAM protein</fullName>
    </submittedName>
</protein>
<evidence type="ECO:0000313" key="8">
    <source>
        <dbReference type="EMBL" id="MBM9503135.1"/>
    </source>
</evidence>
<dbReference type="Pfam" id="PF13186">
    <property type="entry name" value="SPASM"/>
    <property type="match status" value="1"/>
</dbReference>
<accession>A0ABS2TLL7</accession>
<proteinExistence type="inferred from homology"/>
<dbReference type="EMBL" id="JADKYB010000001">
    <property type="protein sequence ID" value="MBM9503135.1"/>
    <property type="molecule type" value="Genomic_DNA"/>
</dbReference>
<keyword evidence="3" id="KW-0479">Metal-binding</keyword>
<dbReference type="Gene3D" id="3.20.20.70">
    <property type="entry name" value="Aldolase class I"/>
    <property type="match status" value="1"/>
</dbReference>
<dbReference type="SFLD" id="SFLDG01386">
    <property type="entry name" value="main_SPASM_domain-containing"/>
    <property type="match status" value="1"/>
</dbReference>
<comment type="cofactor">
    <cofactor evidence="1">
        <name>[4Fe-4S] cluster</name>
        <dbReference type="ChEBI" id="CHEBI:49883"/>
    </cofactor>
</comment>
<dbReference type="InterPro" id="IPR058240">
    <property type="entry name" value="rSAM_sf"/>
</dbReference>
<keyword evidence="9" id="KW-1185">Reference proteome</keyword>
<dbReference type="NCBIfam" id="TIGR04085">
    <property type="entry name" value="rSAM_more_4Fe4S"/>
    <property type="match status" value="1"/>
</dbReference>
<organism evidence="8 9">
    <name type="scientific">Actinacidiphila acididurans</name>
    <dbReference type="NCBI Taxonomy" id="2784346"/>
    <lineage>
        <taxon>Bacteria</taxon>
        <taxon>Bacillati</taxon>
        <taxon>Actinomycetota</taxon>
        <taxon>Actinomycetes</taxon>
        <taxon>Kitasatosporales</taxon>
        <taxon>Streptomycetaceae</taxon>
        <taxon>Actinacidiphila</taxon>
    </lineage>
</organism>
<keyword evidence="4" id="KW-0408">Iron</keyword>
<keyword evidence="5" id="KW-0411">Iron-sulfur</keyword>
<gene>
    <name evidence="8" type="ORF">ITX44_01035</name>
</gene>
<dbReference type="Pfam" id="PF04055">
    <property type="entry name" value="Radical_SAM"/>
    <property type="match status" value="1"/>
</dbReference>
<dbReference type="PROSITE" id="PS51918">
    <property type="entry name" value="RADICAL_SAM"/>
    <property type="match status" value="1"/>
</dbReference>
<dbReference type="InterPro" id="IPR023867">
    <property type="entry name" value="Sulphatase_maturase_rSAM"/>
</dbReference>
<name>A0ABS2TLL7_9ACTN</name>
<evidence type="ECO:0000256" key="6">
    <source>
        <dbReference type="ARBA" id="ARBA00023601"/>
    </source>
</evidence>
<dbReference type="PANTHER" id="PTHR43273:SF3">
    <property type="entry name" value="ANAEROBIC SULFATASE-MATURATING ENZYME HOMOLOG ASLB-RELATED"/>
    <property type="match status" value="1"/>
</dbReference>
<dbReference type="CDD" id="cd01335">
    <property type="entry name" value="Radical_SAM"/>
    <property type="match status" value="1"/>
</dbReference>
<evidence type="ECO:0000259" key="7">
    <source>
        <dbReference type="PROSITE" id="PS51918"/>
    </source>
</evidence>
<dbReference type="Proteomes" id="UP000749040">
    <property type="component" value="Unassembled WGS sequence"/>
</dbReference>
<dbReference type="InterPro" id="IPR023885">
    <property type="entry name" value="4Fe4S-binding_SPASM_dom"/>
</dbReference>
<evidence type="ECO:0000313" key="9">
    <source>
        <dbReference type="Proteomes" id="UP000749040"/>
    </source>
</evidence>